<dbReference type="GO" id="GO:0022857">
    <property type="term" value="F:transmembrane transporter activity"/>
    <property type="evidence" value="ECO:0007669"/>
    <property type="project" value="InterPro"/>
</dbReference>
<feature type="transmembrane region" description="Helical" evidence="6">
    <location>
        <begin position="287"/>
        <end position="307"/>
    </location>
</feature>
<dbReference type="RefSeq" id="WP_090474875.1">
    <property type="nucleotide sequence ID" value="NZ_LT629710.1"/>
</dbReference>
<feature type="transmembrane region" description="Helical" evidence="6">
    <location>
        <begin position="260"/>
        <end position="281"/>
    </location>
</feature>
<feature type="transmembrane region" description="Helical" evidence="6">
    <location>
        <begin position="128"/>
        <end position="150"/>
    </location>
</feature>
<dbReference type="InterPro" id="IPR050189">
    <property type="entry name" value="MFS_Efflux_Transporters"/>
</dbReference>
<dbReference type="PROSITE" id="PS51257">
    <property type="entry name" value="PROKAR_LIPOPROTEIN"/>
    <property type="match status" value="1"/>
</dbReference>
<accession>A0A1H0JT02</accession>
<keyword evidence="4 6" id="KW-1133">Transmembrane helix</keyword>
<evidence type="ECO:0000256" key="2">
    <source>
        <dbReference type="ARBA" id="ARBA00022475"/>
    </source>
</evidence>
<sequence length="392" mass="40413">MPRALIALAVGAFAIGCTEFVVIGLLPQIGDGLHATVPAMGILITAYAIGVMIGAPAMTALSSRFSTRQTLIGLMGLFIVGNTLSAFAPNYRVLMGARVITALAHGSFFGVGAIVARRAVAPEKATQAISLMFLGLTISNVIGVPAATWIGQQIGWRYVFGGIAALGVVTVVALRAWVPDDDIRMDMKAELGAFRRKQVWLGLAITTIGFGAFFAMYSYIAPILTDLAGIGENSVTLVLVLFGVGTTVGALVGGRLGDRYGLRLVGFGLFLEVVILAAFTVTSHNAVAATATLMLFGVVGFGLGPVVQNRIIESAGTDGSMVSAVNQGAFNVANAIGAAAGAYVIRAGYGLTGPMWVGAVLAAAGCVLVVVTIVTDRRRAVRLASPRVLVEA</sequence>
<dbReference type="CDD" id="cd17324">
    <property type="entry name" value="MFS_NepI_like"/>
    <property type="match status" value="1"/>
</dbReference>
<keyword evidence="2" id="KW-1003">Cell membrane</keyword>
<dbReference type="PANTHER" id="PTHR43124">
    <property type="entry name" value="PURINE EFFLUX PUMP PBUE"/>
    <property type="match status" value="1"/>
</dbReference>
<keyword evidence="9" id="KW-1185">Reference proteome</keyword>
<keyword evidence="3 6" id="KW-0812">Transmembrane</keyword>
<feature type="domain" description="Major facilitator superfamily (MFS) profile" evidence="7">
    <location>
        <begin position="4"/>
        <end position="377"/>
    </location>
</feature>
<dbReference type="Proteomes" id="UP000198741">
    <property type="component" value="Chromosome I"/>
</dbReference>
<dbReference type="PROSITE" id="PS50850">
    <property type="entry name" value="MFS"/>
    <property type="match status" value="1"/>
</dbReference>
<dbReference type="InterPro" id="IPR020846">
    <property type="entry name" value="MFS_dom"/>
</dbReference>
<comment type="subcellular location">
    <subcellularLocation>
        <location evidence="1">Cell membrane</location>
        <topology evidence="1">Multi-pass membrane protein</topology>
    </subcellularLocation>
</comment>
<evidence type="ECO:0000256" key="3">
    <source>
        <dbReference type="ARBA" id="ARBA00022692"/>
    </source>
</evidence>
<evidence type="ECO:0000256" key="4">
    <source>
        <dbReference type="ARBA" id="ARBA00022989"/>
    </source>
</evidence>
<dbReference type="SUPFAM" id="SSF103473">
    <property type="entry name" value="MFS general substrate transporter"/>
    <property type="match status" value="1"/>
</dbReference>
<dbReference type="Gene3D" id="1.20.1250.20">
    <property type="entry name" value="MFS general substrate transporter like domains"/>
    <property type="match status" value="2"/>
</dbReference>
<feature type="transmembrane region" description="Helical" evidence="6">
    <location>
        <begin position="36"/>
        <end position="58"/>
    </location>
</feature>
<dbReference type="Pfam" id="PF07690">
    <property type="entry name" value="MFS_1"/>
    <property type="match status" value="1"/>
</dbReference>
<feature type="transmembrane region" description="Helical" evidence="6">
    <location>
        <begin position="95"/>
        <end position="116"/>
    </location>
</feature>
<dbReference type="PANTHER" id="PTHR43124:SF3">
    <property type="entry name" value="CHLORAMPHENICOL EFFLUX PUMP RV0191"/>
    <property type="match status" value="1"/>
</dbReference>
<feature type="transmembrane region" description="Helical" evidence="6">
    <location>
        <begin position="156"/>
        <end position="178"/>
    </location>
</feature>
<dbReference type="EMBL" id="LT629710">
    <property type="protein sequence ID" value="SDO46866.1"/>
    <property type="molecule type" value="Genomic_DNA"/>
</dbReference>
<feature type="transmembrane region" description="Helical" evidence="6">
    <location>
        <begin position="355"/>
        <end position="375"/>
    </location>
</feature>
<feature type="transmembrane region" description="Helical" evidence="6">
    <location>
        <begin position="199"/>
        <end position="220"/>
    </location>
</feature>
<feature type="transmembrane region" description="Helical" evidence="6">
    <location>
        <begin position="328"/>
        <end position="349"/>
    </location>
</feature>
<name>A0A1H0JT02_9ACTN</name>
<protein>
    <submittedName>
        <fullName evidence="8">MFS transporter, DHA1 family, arabinose polymer transporter</fullName>
    </submittedName>
</protein>
<proteinExistence type="predicted"/>
<keyword evidence="5 6" id="KW-0472">Membrane</keyword>
<organism evidence="8 9">
    <name type="scientific">Nakamurella panacisegetis</name>
    <dbReference type="NCBI Taxonomy" id="1090615"/>
    <lineage>
        <taxon>Bacteria</taxon>
        <taxon>Bacillati</taxon>
        <taxon>Actinomycetota</taxon>
        <taxon>Actinomycetes</taxon>
        <taxon>Nakamurellales</taxon>
        <taxon>Nakamurellaceae</taxon>
        <taxon>Nakamurella</taxon>
    </lineage>
</organism>
<dbReference type="InterPro" id="IPR036259">
    <property type="entry name" value="MFS_trans_sf"/>
</dbReference>
<gene>
    <name evidence="8" type="ORF">SAMN04515671_1033</name>
</gene>
<dbReference type="STRING" id="1090615.SAMN04515671_1033"/>
<evidence type="ECO:0000256" key="6">
    <source>
        <dbReference type="SAM" id="Phobius"/>
    </source>
</evidence>
<feature type="transmembrane region" description="Helical" evidence="6">
    <location>
        <begin position="70"/>
        <end position="89"/>
    </location>
</feature>
<evidence type="ECO:0000259" key="7">
    <source>
        <dbReference type="PROSITE" id="PS50850"/>
    </source>
</evidence>
<evidence type="ECO:0000313" key="9">
    <source>
        <dbReference type="Proteomes" id="UP000198741"/>
    </source>
</evidence>
<dbReference type="AlphaFoldDB" id="A0A1H0JT02"/>
<reference evidence="8 9" key="1">
    <citation type="submission" date="2016-10" db="EMBL/GenBank/DDBJ databases">
        <authorList>
            <person name="de Groot N.N."/>
        </authorList>
    </citation>
    <scope>NUCLEOTIDE SEQUENCE [LARGE SCALE GENOMIC DNA]</scope>
    <source>
        <strain evidence="9">P4-7,KCTC 19426,CECT 7604</strain>
    </source>
</reference>
<evidence type="ECO:0000256" key="1">
    <source>
        <dbReference type="ARBA" id="ARBA00004651"/>
    </source>
</evidence>
<feature type="transmembrane region" description="Helical" evidence="6">
    <location>
        <begin position="235"/>
        <end position="253"/>
    </location>
</feature>
<dbReference type="GO" id="GO:0005886">
    <property type="term" value="C:plasma membrane"/>
    <property type="evidence" value="ECO:0007669"/>
    <property type="project" value="UniProtKB-SubCell"/>
</dbReference>
<evidence type="ECO:0000256" key="5">
    <source>
        <dbReference type="ARBA" id="ARBA00023136"/>
    </source>
</evidence>
<dbReference type="OrthoDB" id="9814237at2"/>
<evidence type="ECO:0000313" key="8">
    <source>
        <dbReference type="EMBL" id="SDO46866.1"/>
    </source>
</evidence>
<dbReference type="InterPro" id="IPR011701">
    <property type="entry name" value="MFS"/>
</dbReference>